<evidence type="ECO:0000313" key="3">
    <source>
        <dbReference type="Proteomes" id="UP000825483"/>
    </source>
</evidence>
<sequence length="68" mass="7483">MSGHARGPCKAEKQIYYADSSNDNKPFLSLSRFYPGVQGQSYISARHAEDASAGSYDNALREGKKRKA</sequence>
<dbReference type="Proteomes" id="UP000825483">
    <property type="component" value="Unassembled WGS sequence"/>
</dbReference>
<proteinExistence type="predicted"/>
<feature type="region of interest" description="Disordered" evidence="1">
    <location>
        <begin position="48"/>
        <end position="68"/>
    </location>
</feature>
<evidence type="ECO:0000313" key="2">
    <source>
        <dbReference type="EMBL" id="GJG60075.1"/>
    </source>
</evidence>
<organism evidence="2 3">
    <name type="scientific">Prevotella lacticifex</name>
    <dbReference type="NCBI Taxonomy" id="2854755"/>
    <lineage>
        <taxon>Bacteria</taxon>
        <taxon>Pseudomonadati</taxon>
        <taxon>Bacteroidota</taxon>
        <taxon>Bacteroidia</taxon>
        <taxon>Bacteroidales</taxon>
        <taxon>Prevotellaceae</taxon>
        <taxon>Prevotella</taxon>
    </lineage>
</organism>
<name>A0A9R1CZI0_9BACT</name>
<accession>A0A9R1CZI0</accession>
<comment type="caution">
    <text evidence="2">The sequence shown here is derived from an EMBL/GenBank/DDBJ whole genome shotgun (WGS) entry which is preliminary data.</text>
</comment>
<protein>
    <submittedName>
        <fullName evidence="2">Uncharacterized protein</fullName>
    </submittedName>
</protein>
<reference evidence="2" key="1">
    <citation type="journal article" date="2022" name="Int. J. Syst. Evol. Microbiol.">
        <title>Prevotella lacticifex sp. nov., isolated from the rumen of cows.</title>
        <authorList>
            <person name="Shinkai T."/>
            <person name="Ikeyama N."/>
            <person name="Kumagai M."/>
            <person name="Ohmori H."/>
            <person name="Sakamoto M."/>
            <person name="Ohkuma M."/>
            <person name="Mitsumori M."/>
        </authorList>
    </citation>
    <scope>NUCLEOTIDE SEQUENCE</scope>
    <source>
        <strain evidence="2">R5076</strain>
    </source>
</reference>
<dbReference type="AlphaFoldDB" id="A0A9R1CZI0"/>
<gene>
    <name evidence="2" type="ORF">PRLR5076_29260</name>
</gene>
<keyword evidence="3" id="KW-1185">Reference proteome</keyword>
<evidence type="ECO:0000256" key="1">
    <source>
        <dbReference type="SAM" id="MobiDB-lite"/>
    </source>
</evidence>
<dbReference type="EMBL" id="BPUB01000002">
    <property type="protein sequence ID" value="GJG60075.1"/>
    <property type="molecule type" value="Genomic_DNA"/>
</dbReference>